<dbReference type="Proteomes" id="UP000249340">
    <property type="component" value="Chromosome"/>
</dbReference>
<dbReference type="RefSeq" id="WP_111495050.1">
    <property type="nucleotide sequence ID" value="NZ_CP031264.1"/>
</dbReference>
<feature type="region of interest" description="Disordered" evidence="1">
    <location>
        <begin position="318"/>
        <end position="337"/>
    </location>
</feature>
<proteinExistence type="predicted"/>
<keyword evidence="3" id="KW-0378">Hydrolase</keyword>
<dbReference type="OrthoDB" id="3863176at2"/>
<dbReference type="InterPro" id="IPR001466">
    <property type="entry name" value="Beta-lactam-related"/>
</dbReference>
<dbReference type="SUPFAM" id="SSF56601">
    <property type="entry name" value="beta-lactamase/transpeptidase-like"/>
    <property type="match status" value="1"/>
</dbReference>
<evidence type="ECO:0000259" key="2">
    <source>
        <dbReference type="Pfam" id="PF00144"/>
    </source>
</evidence>
<dbReference type="InterPro" id="IPR050491">
    <property type="entry name" value="AmpC-like"/>
</dbReference>
<accession>A0A345SSD3</accession>
<evidence type="ECO:0000313" key="4">
    <source>
        <dbReference type="Proteomes" id="UP000249340"/>
    </source>
</evidence>
<evidence type="ECO:0000256" key="1">
    <source>
        <dbReference type="SAM" id="MobiDB-lite"/>
    </source>
</evidence>
<dbReference type="GO" id="GO:0016787">
    <property type="term" value="F:hydrolase activity"/>
    <property type="evidence" value="ECO:0007669"/>
    <property type="project" value="UniProtKB-KW"/>
</dbReference>
<reference evidence="4" key="1">
    <citation type="submission" date="2018-07" db="EMBL/GenBank/DDBJ databases">
        <title>Streptacidiphilus bronchialis DSM 106435 chromosome.</title>
        <authorList>
            <person name="Batra D."/>
            <person name="Gulvik C.A."/>
        </authorList>
    </citation>
    <scope>NUCLEOTIDE SEQUENCE [LARGE SCALE GENOMIC DNA]</scope>
    <source>
        <strain evidence="4">DSM 106435</strain>
    </source>
</reference>
<dbReference type="EMBL" id="CP031264">
    <property type="protein sequence ID" value="AXI76638.1"/>
    <property type="molecule type" value="Genomic_DNA"/>
</dbReference>
<feature type="domain" description="Beta-lactamase-related" evidence="2">
    <location>
        <begin position="11"/>
        <end position="294"/>
    </location>
</feature>
<protein>
    <submittedName>
        <fullName evidence="3">Class A beta-lactamase-related serine hydrolase</fullName>
    </submittedName>
</protein>
<evidence type="ECO:0000313" key="3">
    <source>
        <dbReference type="EMBL" id="AXI76638.1"/>
    </source>
</evidence>
<dbReference type="PANTHER" id="PTHR46825">
    <property type="entry name" value="D-ALANYL-D-ALANINE-CARBOXYPEPTIDASE/ENDOPEPTIDASE AMPH"/>
    <property type="match status" value="1"/>
</dbReference>
<sequence>MPAELADHCADVLTAYGCPSVSVAVAQRGVVTLAEAHGLADPATGRPATTDTAYLLASVTKPITATAVCLAADQGLLALDAPLPGRDSGPTIRQVLLHRGGFGQHYDFSYDTTDAEVALDDYAALYREPGSGFEYSNLGYGLLGRALAAATGQEFGDVVRERVFAPLGLTAAHLGPRHQGLQAVPHTADGRAYPAYGTSHPGASLGWATASEAALFGLSYSRLLRPETATAMLDGIPIDGRLGYGLGWFVSSGDGPRTVSHSGSMGGVATMLVVLPDQETALCVLTNSTDRRARDAVVGRLLDGLVADRDSVVLPPPVSAERPMAVPEGRWTGGISTPDREVPLTLRVRPDRQVELRLDGGAAVMAQATASADWDLRVSFPVQLPSVDARRNSPASGLELALRDGHLTGAARAFKDGEGDGWLGNLLSHPCALEAD</sequence>
<dbReference type="Gene3D" id="3.40.710.10">
    <property type="entry name" value="DD-peptidase/beta-lactamase superfamily"/>
    <property type="match status" value="1"/>
</dbReference>
<dbReference type="Pfam" id="PF00144">
    <property type="entry name" value="Beta-lactamase"/>
    <property type="match status" value="1"/>
</dbReference>
<name>A0A345SSD3_9ACTN</name>
<organism evidence="3 4">
    <name type="scientific">Peterkaempfera bronchialis</name>
    <dbReference type="NCBI Taxonomy" id="2126346"/>
    <lineage>
        <taxon>Bacteria</taxon>
        <taxon>Bacillati</taxon>
        <taxon>Actinomycetota</taxon>
        <taxon>Actinomycetes</taxon>
        <taxon>Kitasatosporales</taxon>
        <taxon>Streptomycetaceae</taxon>
        <taxon>Peterkaempfera</taxon>
    </lineage>
</organism>
<dbReference type="KEGG" id="stri:C7M71_003300"/>
<dbReference type="PANTHER" id="PTHR46825:SF9">
    <property type="entry name" value="BETA-LACTAMASE-RELATED DOMAIN-CONTAINING PROTEIN"/>
    <property type="match status" value="1"/>
</dbReference>
<dbReference type="InterPro" id="IPR012338">
    <property type="entry name" value="Beta-lactam/transpept-like"/>
</dbReference>
<gene>
    <name evidence="3" type="ORF">C7M71_003300</name>
</gene>
<keyword evidence="4" id="KW-1185">Reference proteome</keyword>
<dbReference type="AlphaFoldDB" id="A0A345SSD3"/>